<dbReference type="InterPro" id="IPR035948">
    <property type="entry name" value="YwqG-like_sf"/>
</dbReference>
<sequence>MELDMAGLAALYATLDAGVATALAGLQLPSVRLRAPEACASDAAVTRFGGVPLVGADFAWPRTEDGRPLCLVGQWHCDEVNTWVGAAVLPAGTLLAFFFDVDEQAGWGLAPQDARLWRVVAADAVTAAPARVPDGAVTFPARCMAGRRVLSMPDEWEPVIRAVWAKDTPAAWAYQRLQLDDGPGPVHRIFGWPDLQQGSMHLDCQLVSNGVDLMAMRGYGDDPRVPGLQAGAADWRLLWQVDTDEDGLGWMWGDTGVLYFWIRSEDLAAGRFDRVWVILQG</sequence>
<evidence type="ECO:0000313" key="2">
    <source>
        <dbReference type="Proteomes" id="UP001500620"/>
    </source>
</evidence>
<dbReference type="Proteomes" id="UP001500620">
    <property type="component" value="Unassembled WGS sequence"/>
</dbReference>
<proteinExistence type="predicted"/>
<dbReference type="PANTHER" id="PTHR36436">
    <property type="entry name" value="SLL5081 PROTEIN"/>
    <property type="match status" value="1"/>
</dbReference>
<evidence type="ECO:0008006" key="3">
    <source>
        <dbReference type="Google" id="ProtNLM"/>
    </source>
</evidence>
<gene>
    <name evidence="1" type="ORF">GCM10022255_007220</name>
</gene>
<keyword evidence="2" id="KW-1185">Reference proteome</keyword>
<dbReference type="PANTHER" id="PTHR36436:SF6">
    <property type="entry name" value="SLL5081 PROTEIN"/>
    <property type="match status" value="1"/>
</dbReference>
<organism evidence="1 2">
    <name type="scientific">Dactylosporangium darangshiense</name>
    <dbReference type="NCBI Taxonomy" id="579108"/>
    <lineage>
        <taxon>Bacteria</taxon>
        <taxon>Bacillati</taxon>
        <taxon>Actinomycetota</taxon>
        <taxon>Actinomycetes</taxon>
        <taxon>Micromonosporales</taxon>
        <taxon>Micromonosporaceae</taxon>
        <taxon>Dactylosporangium</taxon>
    </lineage>
</organism>
<evidence type="ECO:0000313" key="1">
    <source>
        <dbReference type="EMBL" id="GAA4244380.1"/>
    </source>
</evidence>
<dbReference type="SUPFAM" id="SSF103032">
    <property type="entry name" value="Hypothetical protein YwqG"/>
    <property type="match status" value="1"/>
</dbReference>
<accession>A0ABP8CXY5</accession>
<reference evidence="2" key="1">
    <citation type="journal article" date="2019" name="Int. J. Syst. Evol. Microbiol.">
        <title>The Global Catalogue of Microorganisms (GCM) 10K type strain sequencing project: providing services to taxonomists for standard genome sequencing and annotation.</title>
        <authorList>
            <consortium name="The Broad Institute Genomics Platform"/>
            <consortium name="The Broad Institute Genome Sequencing Center for Infectious Disease"/>
            <person name="Wu L."/>
            <person name="Ma J."/>
        </authorList>
    </citation>
    <scope>NUCLEOTIDE SEQUENCE [LARGE SCALE GENOMIC DNA]</scope>
    <source>
        <strain evidence="2">JCM 17441</strain>
    </source>
</reference>
<comment type="caution">
    <text evidence="1">The sequence shown here is derived from an EMBL/GenBank/DDBJ whole genome shotgun (WGS) entry which is preliminary data.</text>
</comment>
<dbReference type="Pfam" id="PF09234">
    <property type="entry name" value="DUF1963"/>
    <property type="match status" value="1"/>
</dbReference>
<dbReference type="Gene3D" id="2.30.320.10">
    <property type="entry name" value="YwqG-like"/>
    <property type="match status" value="1"/>
</dbReference>
<protein>
    <recommendedName>
        <fullName evidence="3">DUF1963 domain-containing protein</fullName>
    </recommendedName>
</protein>
<name>A0ABP8CXY5_9ACTN</name>
<dbReference type="EMBL" id="BAABAT010000001">
    <property type="protein sequence ID" value="GAA4244380.1"/>
    <property type="molecule type" value="Genomic_DNA"/>
</dbReference>
<dbReference type="RefSeq" id="WP_345121050.1">
    <property type="nucleotide sequence ID" value="NZ_BAABAT010000001.1"/>
</dbReference>
<dbReference type="InterPro" id="IPR015315">
    <property type="entry name" value="DUF1963"/>
</dbReference>